<dbReference type="Proteomes" id="UP000664209">
    <property type="component" value="Unassembled WGS sequence"/>
</dbReference>
<keyword evidence="5 10" id="KW-0418">Kinase</keyword>
<name>A0A939LQT5_9CELL</name>
<keyword evidence="7" id="KW-0443">Lipid metabolism</keyword>
<reference evidence="10" key="1">
    <citation type="submission" date="2021-03" db="EMBL/GenBank/DDBJ databases">
        <title>Actinotalea soli sp. nov., isolated from soil.</title>
        <authorList>
            <person name="Ping W."/>
            <person name="Zhang J."/>
        </authorList>
    </citation>
    <scope>NUCLEOTIDE SEQUENCE</scope>
    <source>
        <strain evidence="10">BY-33</strain>
    </source>
</reference>
<dbReference type="SMART" id="SM00046">
    <property type="entry name" value="DAGKc"/>
    <property type="match status" value="1"/>
</dbReference>
<comment type="similarity">
    <text evidence="2">Belongs to the diacylglycerol/lipid kinase family.</text>
</comment>
<evidence type="ECO:0000256" key="1">
    <source>
        <dbReference type="ARBA" id="ARBA00001946"/>
    </source>
</evidence>
<keyword evidence="6" id="KW-0067">ATP-binding</keyword>
<keyword evidence="7" id="KW-0594">Phospholipid biosynthesis</keyword>
<keyword evidence="3" id="KW-0808">Transferase</keyword>
<keyword evidence="7" id="KW-0444">Lipid biosynthesis</keyword>
<evidence type="ECO:0000313" key="11">
    <source>
        <dbReference type="Proteomes" id="UP000664209"/>
    </source>
</evidence>
<protein>
    <submittedName>
        <fullName evidence="10">Diacylglycerol kinase family lipid kinase</fullName>
    </submittedName>
</protein>
<evidence type="ECO:0000256" key="7">
    <source>
        <dbReference type="ARBA" id="ARBA00023209"/>
    </source>
</evidence>
<dbReference type="InterPro" id="IPR001206">
    <property type="entry name" value="Diacylglycerol_kinase_cat_dom"/>
</dbReference>
<dbReference type="GO" id="GO:0005524">
    <property type="term" value="F:ATP binding"/>
    <property type="evidence" value="ECO:0007669"/>
    <property type="project" value="UniProtKB-KW"/>
</dbReference>
<dbReference type="InterPro" id="IPR045540">
    <property type="entry name" value="YegS/DAGK_C"/>
</dbReference>
<sequence>MPRARLGVVVNPTAGSGRGRRRGERAVDALRARGHAVQVLTASDATTAADRARRAVLVGLDALVVVGGDGMVHLGANLVAGTGLPLGIVAAGSGNDVARALGLPRHDVDEAVEALDRGLVAGGRSIDAVTVGTPGTRTPEWYVAVLSAGVDAAVNARANTLRRPRGTARYVRALAGELAGFRPYDYRVTLDDGVWAGPGTLVAVANGPTFGGGLRIAPDASLDDSLLDVVLAGPLSRRGVVGLFPRLAAGTHLRHRVCEVRRSRTVLLEAGPSGPPPPVAFADGEPVGSLPLLVELQPRALRVLV</sequence>
<dbReference type="GO" id="GO:0005886">
    <property type="term" value="C:plasma membrane"/>
    <property type="evidence" value="ECO:0007669"/>
    <property type="project" value="TreeGrafter"/>
</dbReference>
<dbReference type="Pfam" id="PF19279">
    <property type="entry name" value="YegS_C"/>
    <property type="match status" value="1"/>
</dbReference>
<dbReference type="PANTHER" id="PTHR12358:SF106">
    <property type="entry name" value="LIPID KINASE YEGS"/>
    <property type="match status" value="1"/>
</dbReference>
<dbReference type="InterPro" id="IPR050187">
    <property type="entry name" value="Lipid_Phosphate_FormReg"/>
</dbReference>
<comment type="cofactor">
    <cofactor evidence="1">
        <name>Mg(2+)</name>
        <dbReference type="ChEBI" id="CHEBI:18420"/>
    </cofactor>
</comment>
<evidence type="ECO:0000256" key="6">
    <source>
        <dbReference type="ARBA" id="ARBA00022840"/>
    </source>
</evidence>
<keyword evidence="8" id="KW-1208">Phospholipid metabolism</keyword>
<gene>
    <name evidence="10" type="ORF">J4G33_01170</name>
</gene>
<dbReference type="GO" id="GO:0008654">
    <property type="term" value="P:phospholipid biosynthetic process"/>
    <property type="evidence" value="ECO:0007669"/>
    <property type="project" value="UniProtKB-KW"/>
</dbReference>
<dbReference type="PROSITE" id="PS50146">
    <property type="entry name" value="DAGK"/>
    <property type="match status" value="1"/>
</dbReference>
<dbReference type="GO" id="GO:0004143">
    <property type="term" value="F:ATP-dependent diacylglycerol kinase activity"/>
    <property type="evidence" value="ECO:0007669"/>
    <property type="project" value="TreeGrafter"/>
</dbReference>
<dbReference type="InterPro" id="IPR016064">
    <property type="entry name" value="NAD/diacylglycerol_kinase_sf"/>
</dbReference>
<evidence type="ECO:0000256" key="3">
    <source>
        <dbReference type="ARBA" id="ARBA00022679"/>
    </source>
</evidence>
<dbReference type="InterPro" id="IPR017438">
    <property type="entry name" value="ATP-NAD_kinase_N"/>
</dbReference>
<dbReference type="EMBL" id="JAGEMK010000001">
    <property type="protein sequence ID" value="MBO1750409.1"/>
    <property type="molecule type" value="Genomic_DNA"/>
</dbReference>
<dbReference type="Pfam" id="PF00781">
    <property type="entry name" value="DAGK_cat"/>
    <property type="match status" value="1"/>
</dbReference>
<keyword evidence="4" id="KW-0547">Nucleotide-binding</keyword>
<dbReference type="AlphaFoldDB" id="A0A939LQT5"/>
<feature type="domain" description="DAGKc" evidence="9">
    <location>
        <begin position="1"/>
        <end position="135"/>
    </location>
</feature>
<keyword evidence="11" id="KW-1185">Reference proteome</keyword>
<evidence type="ECO:0000313" key="10">
    <source>
        <dbReference type="EMBL" id="MBO1750409.1"/>
    </source>
</evidence>
<proteinExistence type="inferred from homology"/>
<dbReference type="Gene3D" id="3.40.50.10330">
    <property type="entry name" value="Probable inorganic polyphosphate/atp-NAD kinase, domain 1"/>
    <property type="match status" value="1"/>
</dbReference>
<evidence type="ECO:0000256" key="2">
    <source>
        <dbReference type="ARBA" id="ARBA00005983"/>
    </source>
</evidence>
<dbReference type="RefSeq" id="WP_208054062.1">
    <property type="nucleotide sequence ID" value="NZ_JAGEMK010000001.1"/>
</dbReference>
<evidence type="ECO:0000256" key="4">
    <source>
        <dbReference type="ARBA" id="ARBA00022741"/>
    </source>
</evidence>
<comment type="caution">
    <text evidence="10">The sequence shown here is derived from an EMBL/GenBank/DDBJ whole genome shotgun (WGS) entry which is preliminary data.</text>
</comment>
<evidence type="ECO:0000256" key="5">
    <source>
        <dbReference type="ARBA" id="ARBA00022777"/>
    </source>
</evidence>
<dbReference type="SUPFAM" id="SSF111331">
    <property type="entry name" value="NAD kinase/diacylglycerol kinase-like"/>
    <property type="match status" value="1"/>
</dbReference>
<evidence type="ECO:0000256" key="8">
    <source>
        <dbReference type="ARBA" id="ARBA00023264"/>
    </source>
</evidence>
<evidence type="ECO:0000259" key="9">
    <source>
        <dbReference type="PROSITE" id="PS50146"/>
    </source>
</evidence>
<organism evidence="10 11">
    <name type="scientific">Actinotalea soli</name>
    <dbReference type="NCBI Taxonomy" id="2819234"/>
    <lineage>
        <taxon>Bacteria</taxon>
        <taxon>Bacillati</taxon>
        <taxon>Actinomycetota</taxon>
        <taxon>Actinomycetes</taxon>
        <taxon>Micrococcales</taxon>
        <taxon>Cellulomonadaceae</taxon>
        <taxon>Actinotalea</taxon>
    </lineage>
</organism>
<dbReference type="Gene3D" id="2.60.200.40">
    <property type="match status" value="1"/>
</dbReference>
<accession>A0A939LQT5</accession>
<dbReference type="PANTHER" id="PTHR12358">
    <property type="entry name" value="SPHINGOSINE KINASE"/>
    <property type="match status" value="1"/>
</dbReference>